<evidence type="ECO:0000256" key="2">
    <source>
        <dbReference type="ARBA" id="ARBA00005745"/>
    </source>
</evidence>
<keyword evidence="10" id="KW-1185">Reference proteome</keyword>
<evidence type="ECO:0000259" key="8">
    <source>
        <dbReference type="Pfam" id="PF00482"/>
    </source>
</evidence>
<gene>
    <name evidence="9" type="ORF">C7383_11289</name>
</gene>
<proteinExistence type="inferred from homology"/>
<dbReference type="PANTHER" id="PTHR30012">
    <property type="entry name" value="GENERAL SECRETION PATHWAY PROTEIN"/>
    <property type="match status" value="1"/>
</dbReference>
<comment type="similarity">
    <text evidence="2">Belongs to the GSP F family.</text>
</comment>
<feature type="transmembrane region" description="Helical" evidence="7">
    <location>
        <begin position="324"/>
        <end position="350"/>
    </location>
</feature>
<keyword evidence="5 7" id="KW-1133">Transmembrane helix</keyword>
<dbReference type="Pfam" id="PF00482">
    <property type="entry name" value="T2SSF"/>
    <property type="match status" value="2"/>
</dbReference>
<dbReference type="InterPro" id="IPR003004">
    <property type="entry name" value="GspF/PilC"/>
</dbReference>
<dbReference type="InterPro" id="IPR042094">
    <property type="entry name" value="T2SS_GspF_sf"/>
</dbReference>
<feature type="domain" description="Type II secretion system protein GspF" evidence="8">
    <location>
        <begin position="222"/>
        <end position="342"/>
    </location>
</feature>
<sequence length="353" mass="38297">MASNEKIKMLSNTELSAFCDQMAMILRSGISAAEGITILKEDAATPEAAGIFGMIETELEETGQLHLAIKAAKVFPKYLLDMAEIGESSGKLDEVMASLAKYYEREENITKGIKNAVTYPFVMIAMMVVIILILIIKVMPIFNQVFIQLGSEMTGFSRGVLNLGSVLSRYSVVFIAVLAVLAGLLIYCIKSRRGRASFRALAARLPFTRKLFASIASGRFASGMALTLSSGLDMDESLAMTARLVDNPVMEEKIRRCQQLIAEGTNFSDALLKSDIFTGIYSKMVSVGFKTGSADEIMQKVADQYEAEVDGRIDHLIGILEPSLVAVLSILVGMILLSVMLPLLGIMSGISAF</sequence>
<protein>
    <submittedName>
        <fullName evidence="9">Type IV pilus assembly protein PilC</fullName>
    </submittedName>
</protein>
<evidence type="ECO:0000313" key="10">
    <source>
        <dbReference type="Proteomes" id="UP000245412"/>
    </source>
</evidence>
<dbReference type="Gene3D" id="1.20.81.30">
    <property type="entry name" value="Type II secretion system (T2SS), domain F"/>
    <property type="match status" value="2"/>
</dbReference>
<dbReference type="EMBL" id="QGGY01000012">
    <property type="protein sequence ID" value="PWJ73514.1"/>
    <property type="molecule type" value="Genomic_DNA"/>
</dbReference>
<feature type="transmembrane region" description="Helical" evidence="7">
    <location>
        <begin position="121"/>
        <end position="147"/>
    </location>
</feature>
<evidence type="ECO:0000256" key="7">
    <source>
        <dbReference type="SAM" id="Phobius"/>
    </source>
</evidence>
<comment type="subcellular location">
    <subcellularLocation>
        <location evidence="1">Cell membrane</location>
        <topology evidence="1">Multi-pass membrane protein</topology>
    </subcellularLocation>
</comment>
<evidence type="ECO:0000313" key="9">
    <source>
        <dbReference type="EMBL" id="PWJ73514.1"/>
    </source>
</evidence>
<name>A0AB73T0U2_9FIRM</name>
<dbReference type="RefSeq" id="WP_109747696.1">
    <property type="nucleotide sequence ID" value="NZ_JANKBI010000013.1"/>
</dbReference>
<dbReference type="Proteomes" id="UP000245412">
    <property type="component" value="Unassembled WGS sequence"/>
</dbReference>
<keyword evidence="6 7" id="KW-0472">Membrane</keyword>
<dbReference type="AlphaFoldDB" id="A0AB73T0U2"/>
<keyword evidence="4 7" id="KW-0812">Transmembrane</keyword>
<dbReference type="InterPro" id="IPR018076">
    <property type="entry name" value="T2SS_GspF_dom"/>
</dbReference>
<reference evidence="9 10" key="1">
    <citation type="submission" date="2018-05" db="EMBL/GenBank/DDBJ databases">
        <authorList>
            <person name="Goeker M."/>
            <person name="Huntemann M."/>
            <person name="Clum A."/>
            <person name="Pillay M."/>
            <person name="Palaniappan K."/>
            <person name="Varghese N."/>
            <person name="Mikhailova N."/>
            <person name="Stamatis D."/>
            <person name="Reddy T."/>
            <person name="Daum C."/>
            <person name="Shapiro N."/>
            <person name="Ivanova N."/>
            <person name="Kyrpides N."/>
            <person name="Woyke T."/>
        </authorList>
    </citation>
    <scope>NUCLEOTIDE SEQUENCE [LARGE SCALE GENOMIC DNA]</scope>
    <source>
        <strain evidence="9 10">DSM 26524</strain>
    </source>
</reference>
<comment type="caution">
    <text evidence="9">The sequence shown here is derived from an EMBL/GenBank/DDBJ whole genome shotgun (WGS) entry which is preliminary data.</text>
</comment>
<feature type="domain" description="Type II secretion system protein GspF" evidence="8">
    <location>
        <begin position="18"/>
        <end position="140"/>
    </location>
</feature>
<accession>A0AB73T0U2</accession>
<dbReference type="PANTHER" id="PTHR30012:SF0">
    <property type="entry name" value="TYPE II SECRETION SYSTEM PROTEIN F-RELATED"/>
    <property type="match status" value="1"/>
</dbReference>
<evidence type="ECO:0000256" key="4">
    <source>
        <dbReference type="ARBA" id="ARBA00022692"/>
    </source>
</evidence>
<keyword evidence="3" id="KW-1003">Cell membrane</keyword>
<evidence type="ECO:0000256" key="5">
    <source>
        <dbReference type="ARBA" id="ARBA00022989"/>
    </source>
</evidence>
<evidence type="ECO:0000256" key="3">
    <source>
        <dbReference type="ARBA" id="ARBA00022475"/>
    </source>
</evidence>
<evidence type="ECO:0000256" key="6">
    <source>
        <dbReference type="ARBA" id="ARBA00023136"/>
    </source>
</evidence>
<dbReference type="PRINTS" id="PR00812">
    <property type="entry name" value="BCTERIALGSPF"/>
</dbReference>
<dbReference type="GO" id="GO:0005886">
    <property type="term" value="C:plasma membrane"/>
    <property type="evidence" value="ECO:0007669"/>
    <property type="project" value="UniProtKB-SubCell"/>
</dbReference>
<evidence type="ECO:0000256" key="1">
    <source>
        <dbReference type="ARBA" id="ARBA00004651"/>
    </source>
</evidence>
<organism evidence="9 10">
    <name type="scientific">Murimonas intestini</name>
    <dbReference type="NCBI Taxonomy" id="1337051"/>
    <lineage>
        <taxon>Bacteria</taxon>
        <taxon>Bacillati</taxon>
        <taxon>Bacillota</taxon>
        <taxon>Clostridia</taxon>
        <taxon>Lachnospirales</taxon>
        <taxon>Lachnospiraceae</taxon>
        <taxon>Murimonas</taxon>
    </lineage>
</organism>
<feature type="transmembrane region" description="Helical" evidence="7">
    <location>
        <begin position="167"/>
        <end position="189"/>
    </location>
</feature>